<evidence type="ECO:0000313" key="2">
    <source>
        <dbReference type="EMBL" id="OSY35235.1"/>
    </source>
</evidence>
<organism evidence="2 3">
    <name type="scientific">Pseudonocardia autotrophica</name>
    <name type="common">Amycolata autotrophica</name>
    <name type="synonym">Nocardia autotrophica</name>
    <dbReference type="NCBI Taxonomy" id="2074"/>
    <lineage>
        <taxon>Bacteria</taxon>
        <taxon>Bacillati</taxon>
        <taxon>Actinomycetota</taxon>
        <taxon>Actinomycetes</taxon>
        <taxon>Pseudonocardiales</taxon>
        <taxon>Pseudonocardiaceae</taxon>
        <taxon>Pseudonocardia</taxon>
    </lineage>
</organism>
<reference evidence="2 3" key="1">
    <citation type="submission" date="2016-09" db="EMBL/GenBank/DDBJ databases">
        <title>Pseudonocardia autotrophica DSM535, a candidate organism with high potential of specific P450 cytochromes.</title>
        <authorList>
            <person name="Grumaz C."/>
            <person name="Vainshtein Y."/>
            <person name="Kirstahler P."/>
            <person name="Sohn K."/>
        </authorList>
    </citation>
    <scope>NUCLEOTIDE SEQUENCE [LARGE SCALE GENOMIC DNA]</scope>
    <source>
        <strain evidence="2 3">DSM 535</strain>
    </source>
</reference>
<feature type="compositionally biased region" description="Basic and acidic residues" evidence="1">
    <location>
        <begin position="31"/>
        <end position="41"/>
    </location>
</feature>
<feature type="region of interest" description="Disordered" evidence="1">
    <location>
        <begin position="19"/>
        <end position="42"/>
    </location>
</feature>
<name>A0A1Y2MIZ3_PSEAH</name>
<dbReference type="EMBL" id="MIGB01000055">
    <property type="protein sequence ID" value="OSY35235.1"/>
    <property type="molecule type" value="Genomic_DNA"/>
</dbReference>
<keyword evidence="3" id="KW-1185">Reference proteome</keyword>
<evidence type="ECO:0000256" key="1">
    <source>
        <dbReference type="SAM" id="MobiDB-lite"/>
    </source>
</evidence>
<dbReference type="RefSeq" id="WP_085916275.1">
    <property type="nucleotide sequence ID" value="NZ_AP018920.1"/>
</dbReference>
<dbReference type="AlphaFoldDB" id="A0A1Y2MIZ3"/>
<proteinExistence type="predicted"/>
<dbReference type="STRING" id="2074.BG845_06209"/>
<protein>
    <submittedName>
        <fullName evidence="2">Uncharacterized protein</fullName>
    </submittedName>
</protein>
<sequence length="75" mass="8126">MIHIDLHCSNDACRRAWSSPPADPLPLAPVTERRPGGDRRWHPCPTCMNGNAASATIAHRLRERTASEIAAVAGD</sequence>
<dbReference type="OrthoDB" id="3579536at2"/>
<evidence type="ECO:0000313" key="3">
    <source>
        <dbReference type="Proteomes" id="UP000194360"/>
    </source>
</evidence>
<gene>
    <name evidence="2" type="ORF">BG845_06209</name>
</gene>
<accession>A0A1Y2MIZ3</accession>
<dbReference type="Proteomes" id="UP000194360">
    <property type="component" value="Unassembled WGS sequence"/>
</dbReference>
<comment type="caution">
    <text evidence="2">The sequence shown here is derived from an EMBL/GenBank/DDBJ whole genome shotgun (WGS) entry which is preliminary data.</text>
</comment>